<dbReference type="EMBL" id="BSXG01000025">
    <property type="protein sequence ID" value="GME26043.1"/>
    <property type="molecule type" value="Genomic_DNA"/>
</dbReference>
<evidence type="ECO:0000313" key="2">
    <source>
        <dbReference type="Proteomes" id="UP001165186"/>
    </source>
</evidence>
<name>A0ACB5RZP8_9PEZI</name>
<proteinExistence type="predicted"/>
<dbReference type="Proteomes" id="UP001165186">
    <property type="component" value="Unassembled WGS sequence"/>
</dbReference>
<organism evidence="1 2">
    <name type="scientific">Neofusicoccum parvum</name>
    <dbReference type="NCBI Taxonomy" id="310453"/>
    <lineage>
        <taxon>Eukaryota</taxon>
        <taxon>Fungi</taxon>
        <taxon>Dikarya</taxon>
        <taxon>Ascomycota</taxon>
        <taxon>Pezizomycotina</taxon>
        <taxon>Dothideomycetes</taxon>
        <taxon>Dothideomycetes incertae sedis</taxon>
        <taxon>Botryosphaeriales</taxon>
        <taxon>Botryosphaeriaceae</taxon>
        <taxon>Neofusicoccum</taxon>
    </lineage>
</organism>
<keyword evidence="2" id="KW-1185">Reference proteome</keyword>
<protein>
    <submittedName>
        <fullName evidence="1">FAD binding domain containing protein</fullName>
    </submittedName>
</protein>
<sequence>MNSGGRLRIAIVGSGLAGLAAARVLREKHAVTVYERGTASVATGGQGTIATPNSVKILELLGFDHKRVRSVQCTGYRSFDKDGNVIKDNEINLKERYGADRFMHLRSDYRDELLRLATVPSAELGVEGEPAKMVFETAVTSINPDTGIFELGDGGSGAADLILLTASTPTSATTSSARAPAALAALDNHLPEYFDPHRGEGRFTLIEANDGSSRVIAAYPCRDFEFVNITCAFPTRTSIEDTVSSCVNLWELQDLEPLPTWTRGRAGDAAHAMTPLQGQGANMATEDADGLRLLAEPWVTAADVPAILKRWEGMRKPRTTRVLYDTRQVGRDIPPEERFKNMDFNYGHGGTYEALKEAEGKE</sequence>
<reference evidence="1" key="1">
    <citation type="submission" date="2024-09" db="EMBL/GenBank/DDBJ databases">
        <title>Draft Genome Sequences of Neofusicoccum parvum.</title>
        <authorList>
            <person name="Ashida A."/>
            <person name="Camagna M."/>
            <person name="Tanaka A."/>
            <person name="Takemoto D."/>
        </authorList>
    </citation>
    <scope>NUCLEOTIDE SEQUENCE</scope>
    <source>
        <strain evidence="1">PPO83</strain>
    </source>
</reference>
<comment type="caution">
    <text evidence="1">The sequence shown here is derived from an EMBL/GenBank/DDBJ whole genome shotgun (WGS) entry which is preliminary data.</text>
</comment>
<accession>A0ACB5RZP8</accession>
<evidence type="ECO:0000313" key="1">
    <source>
        <dbReference type="EMBL" id="GME26043.1"/>
    </source>
</evidence>
<gene>
    <name evidence="1" type="primary">g8290</name>
    <name evidence="1" type="ORF">NpPPO83_00008290</name>
</gene>